<evidence type="ECO:0000313" key="2">
    <source>
        <dbReference type="Proteomes" id="UP000792457"/>
    </source>
</evidence>
<organism evidence="1 2">
    <name type="scientific">Ladona fulva</name>
    <name type="common">Scarce chaser dragonfly</name>
    <name type="synonym">Libellula fulva</name>
    <dbReference type="NCBI Taxonomy" id="123851"/>
    <lineage>
        <taxon>Eukaryota</taxon>
        <taxon>Metazoa</taxon>
        <taxon>Ecdysozoa</taxon>
        <taxon>Arthropoda</taxon>
        <taxon>Hexapoda</taxon>
        <taxon>Insecta</taxon>
        <taxon>Pterygota</taxon>
        <taxon>Palaeoptera</taxon>
        <taxon>Odonata</taxon>
        <taxon>Epiprocta</taxon>
        <taxon>Anisoptera</taxon>
        <taxon>Libelluloidea</taxon>
        <taxon>Libellulidae</taxon>
        <taxon>Ladona</taxon>
    </lineage>
</organism>
<sequence>MLQPCLSPPEDTHAVPPTLAWCTQSAEETAAGAQVYASKSSTQAVQESWLPLRATQIDKGSDSRSIKISLTGIVYAFVAQGPQLEKIKKIRAKRGGKIKQEMKPDVIGLALERQS</sequence>
<reference evidence="1" key="2">
    <citation type="submission" date="2017-10" db="EMBL/GenBank/DDBJ databases">
        <title>Ladona fulva Genome sequencing and assembly.</title>
        <authorList>
            <person name="Murali S."/>
            <person name="Richards S."/>
            <person name="Bandaranaike D."/>
            <person name="Bellair M."/>
            <person name="Blankenburg K."/>
            <person name="Chao H."/>
            <person name="Dinh H."/>
            <person name="Doddapaneni H."/>
            <person name="Dugan-Rocha S."/>
            <person name="Elkadiri S."/>
            <person name="Gnanaolivu R."/>
            <person name="Hernandez B."/>
            <person name="Skinner E."/>
            <person name="Javaid M."/>
            <person name="Lee S."/>
            <person name="Li M."/>
            <person name="Ming W."/>
            <person name="Munidasa M."/>
            <person name="Muniz J."/>
            <person name="Nguyen L."/>
            <person name="Hughes D."/>
            <person name="Osuji N."/>
            <person name="Pu L.-L."/>
            <person name="Puazo M."/>
            <person name="Qu C."/>
            <person name="Quiroz J."/>
            <person name="Raj R."/>
            <person name="Weissenberger G."/>
            <person name="Xin Y."/>
            <person name="Zou X."/>
            <person name="Han Y."/>
            <person name="Worley K."/>
            <person name="Muzny D."/>
            <person name="Gibbs R."/>
        </authorList>
    </citation>
    <scope>NUCLEOTIDE SEQUENCE</scope>
    <source>
        <strain evidence="1">Sampled in the wild</strain>
    </source>
</reference>
<gene>
    <name evidence="1" type="ORF">J437_LFUL016926</name>
</gene>
<dbReference type="Proteomes" id="UP000792457">
    <property type="component" value="Unassembled WGS sequence"/>
</dbReference>
<comment type="caution">
    <text evidence="1">The sequence shown here is derived from an EMBL/GenBank/DDBJ whole genome shotgun (WGS) entry which is preliminary data.</text>
</comment>
<dbReference type="AlphaFoldDB" id="A0A8K0KQA8"/>
<proteinExistence type="predicted"/>
<name>A0A8K0KQA8_LADFU</name>
<keyword evidence="2" id="KW-1185">Reference proteome</keyword>
<evidence type="ECO:0000313" key="1">
    <source>
        <dbReference type="EMBL" id="KAG8238469.1"/>
    </source>
</evidence>
<accession>A0A8K0KQA8</accession>
<dbReference type="EMBL" id="KZ309355">
    <property type="protein sequence ID" value="KAG8238469.1"/>
    <property type="molecule type" value="Genomic_DNA"/>
</dbReference>
<reference evidence="1" key="1">
    <citation type="submission" date="2013-04" db="EMBL/GenBank/DDBJ databases">
        <authorList>
            <person name="Qu J."/>
            <person name="Murali S.C."/>
            <person name="Bandaranaike D."/>
            <person name="Bellair M."/>
            <person name="Blankenburg K."/>
            <person name="Chao H."/>
            <person name="Dinh H."/>
            <person name="Doddapaneni H."/>
            <person name="Downs B."/>
            <person name="Dugan-Rocha S."/>
            <person name="Elkadiri S."/>
            <person name="Gnanaolivu R.D."/>
            <person name="Hernandez B."/>
            <person name="Javaid M."/>
            <person name="Jayaseelan J.C."/>
            <person name="Lee S."/>
            <person name="Li M."/>
            <person name="Ming W."/>
            <person name="Munidasa M."/>
            <person name="Muniz J."/>
            <person name="Nguyen L."/>
            <person name="Ongeri F."/>
            <person name="Osuji N."/>
            <person name="Pu L.-L."/>
            <person name="Puazo M."/>
            <person name="Qu C."/>
            <person name="Quiroz J."/>
            <person name="Raj R."/>
            <person name="Weissenberger G."/>
            <person name="Xin Y."/>
            <person name="Zou X."/>
            <person name="Han Y."/>
            <person name="Richards S."/>
            <person name="Worley K."/>
            <person name="Muzny D."/>
            <person name="Gibbs R."/>
        </authorList>
    </citation>
    <scope>NUCLEOTIDE SEQUENCE</scope>
    <source>
        <strain evidence="1">Sampled in the wild</strain>
    </source>
</reference>
<protein>
    <submittedName>
        <fullName evidence="1">Uncharacterized protein</fullName>
    </submittedName>
</protein>